<dbReference type="GO" id="GO:0045547">
    <property type="term" value="F:ditrans,polycis-polyprenyl diphosphate synthase [(2E,6E)-farnesyl diphosphate specific] activity"/>
    <property type="evidence" value="ECO:0007669"/>
    <property type="project" value="UniProtKB-EC"/>
</dbReference>
<protein>
    <recommendedName>
        <fullName evidence="4">ditrans,polycis-polyprenyl diphosphate synthase [(2E,6E)-farnesyldiphosphate specific]</fullName>
        <ecNumber evidence="4">2.5.1.87</ecNumber>
    </recommendedName>
</protein>
<evidence type="ECO:0000256" key="3">
    <source>
        <dbReference type="ARBA" id="ARBA00005432"/>
    </source>
</evidence>
<dbReference type="EMBL" id="LVLJ01001211">
    <property type="protein sequence ID" value="OAE30961.1"/>
    <property type="molecule type" value="Genomic_DNA"/>
</dbReference>
<evidence type="ECO:0000256" key="2">
    <source>
        <dbReference type="ARBA" id="ARBA00004922"/>
    </source>
</evidence>
<dbReference type="PANTHER" id="PTHR21528:SF0">
    <property type="entry name" value="DEHYDRODOLICHYL DIPHOSPHATE SYNTHASE COMPLEX SUBUNIT NUS1"/>
    <property type="match status" value="1"/>
</dbReference>
<evidence type="ECO:0000256" key="6">
    <source>
        <dbReference type="ARBA" id="ARBA00022842"/>
    </source>
</evidence>
<keyword evidence="5" id="KW-0808">Transferase</keyword>
<organism evidence="9 10">
    <name type="scientific">Marchantia polymorpha subsp. ruderalis</name>
    <dbReference type="NCBI Taxonomy" id="1480154"/>
    <lineage>
        <taxon>Eukaryota</taxon>
        <taxon>Viridiplantae</taxon>
        <taxon>Streptophyta</taxon>
        <taxon>Embryophyta</taxon>
        <taxon>Marchantiophyta</taxon>
        <taxon>Marchantiopsida</taxon>
        <taxon>Marchantiidae</taxon>
        <taxon>Marchantiales</taxon>
        <taxon>Marchantiaceae</taxon>
        <taxon>Marchantia</taxon>
    </lineage>
</organism>
<dbReference type="InterPro" id="IPR038887">
    <property type="entry name" value="Nus1/NgBR"/>
</dbReference>
<comment type="caution">
    <text evidence="9">The sequence shown here is derived from an EMBL/GenBank/DDBJ whole genome shotgun (WGS) entry which is preliminary data.</text>
</comment>
<dbReference type="AlphaFoldDB" id="A0A176WEE2"/>
<keyword evidence="10" id="KW-1185">Reference proteome</keyword>
<evidence type="ECO:0000256" key="4">
    <source>
        <dbReference type="ARBA" id="ARBA00012596"/>
    </source>
</evidence>
<dbReference type="GO" id="GO:0005789">
    <property type="term" value="C:endoplasmic reticulum membrane"/>
    <property type="evidence" value="ECO:0007669"/>
    <property type="project" value="TreeGrafter"/>
</dbReference>
<comment type="pathway">
    <text evidence="2">Protein modification; protein glycosylation.</text>
</comment>
<accession>A0A176WEE2</accession>
<comment type="catalytic activity">
    <reaction evidence="7">
        <text>n isopentenyl diphosphate + (2E,6E)-farnesyl diphosphate = a di-trans,poly-cis-polyprenyl diphosphate + n diphosphate</text>
        <dbReference type="Rhea" id="RHEA:53008"/>
        <dbReference type="Rhea" id="RHEA-COMP:19494"/>
        <dbReference type="ChEBI" id="CHEBI:33019"/>
        <dbReference type="ChEBI" id="CHEBI:128769"/>
        <dbReference type="ChEBI" id="CHEBI:136960"/>
        <dbReference type="ChEBI" id="CHEBI:175763"/>
        <dbReference type="EC" id="2.5.1.87"/>
    </reaction>
</comment>
<evidence type="ECO:0000256" key="7">
    <source>
        <dbReference type="ARBA" id="ARBA00047353"/>
    </source>
</evidence>
<comment type="cofactor">
    <cofactor evidence="1">
        <name>Mg(2+)</name>
        <dbReference type="ChEBI" id="CHEBI:18420"/>
    </cofactor>
</comment>
<keyword evidence="6" id="KW-0460">Magnesium</keyword>
<dbReference type="UniPathway" id="UPA00378"/>
<name>A0A176WEE2_MARPO</name>
<evidence type="ECO:0000256" key="1">
    <source>
        <dbReference type="ARBA" id="ARBA00001946"/>
    </source>
</evidence>
<feature type="signal peptide" evidence="8">
    <location>
        <begin position="1"/>
        <end position="28"/>
    </location>
</feature>
<gene>
    <name evidence="9" type="ORF">AXG93_2018s1280</name>
</gene>
<keyword evidence="8" id="KW-0732">Signal</keyword>
<sequence length="305" mass="33508">MHHTIDWLLWRTLHLLFALCCLAWSAVSGVGQLVRGDFSSSAAADAAADCADGFEARAVAVAVVFETLDGVVDWEGKVAQLVAWLSSININIAHVTLFDPAGVLKRSRCRLEKSLRVLGGDEQQQVYGYSDEQTHVYGPRDSREDCSQLSSSPVVIDAHLRRESSDLRKRKDVNLNGESVSDGRLSNRGVKANDVKVELLSLQDGKQSLVRAARNVCENAYKLHYANRHQSKLPNLTEQDVNDSLQKEAGAVREPAQEPAKMALENCVSIYFTCPMAIAHDLCPAEVWTTYRDEGDPSASPLLSS</sequence>
<dbReference type="Proteomes" id="UP000077202">
    <property type="component" value="Unassembled WGS sequence"/>
</dbReference>
<dbReference type="GO" id="GO:1904423">
    <property type="term" value="C:dehydrodolichyl diphosphate synthase complex"/>
    <property type="evidence" value="ECO:0007669"/>
    <property type="project" value="InterPro"/>
</dbReference>
<dbReference type="PANTHER" id="PTHR21528">
    <property type="entry name" value="DEHYDRODOLICHYL DIPHOSPHATE SYNTHASE COMPLEX SUBUNIT NUS1"/>
    <property type="match status" value="1"/>
</dbReference>
<evidence type="ECO:0000313" key="9">
    <source>
        <dbReference type="EMBL" id="OAE30961.1"/>
    </source>
</evidence>
<dbReference type="EC" id="2.5.1.87" evidence="4"/>
<evidence type="ECO:0000256" key="5">
    <source>
        <dbReference type="ARBA" id="ARBA00022679"/>
    </source>
</evidence>
<feature type="chain" id="PRO_5008052427" description="ditrans,polycis-polyprenyl diphosphate synthase [(2E,6E)-farnesyldiphosphate specific]" evidence="8">
    <location>
        <begin position="29"/>
        <end position="305"/>
    </location>
</feature>
<reference evidence="9" key="1">
    <citation type="submission" date="2016-03" db="EMBL/GenBank/DDBJ databases">
        <title>Mechanisms controlling the formation of the plant cell surface in tip-growing cells are functionally conserved among land plants.</title>
        <authorList>
            <person name="Honkanen S."/>
            <person name="Jones V.A."/>
            <person name="Morieri G."/>
            <person name="Champion C."/>
            <person name="Hetherington A.J."/>
            <person name="Kelly S."/>
            <person name="Saint-Marcoux D."/>
            <person name="Proust H."/>
            <person name="Prescott H."/>
            <person name="Dolan L."/>
        </authorList>
    </citation>
    <scope>NUCLEOTIDE SEQUENCE [LARGE SCALE GENOMIC DNA]</scope>
    <source>
        <tissue evidence="9">Whole gametophyte</tissue>
    </source>
</reference>
<comment type="similarity">
    <text evidence="3">Belongs to the UPP synthase family.</text>
</comment>
<evidence type="ECO:0000313" key="10">
    <source>
        <dbReference type="Proteomes" id="UP000077202"/>
    </source>
</evidence>
<proteinExistence type="inferred from homology"/>
<evidence type="ECO:0000256" key="8">
    <source>
        <dbReference type="SAM" id="SignalP"/>
    </source>
</evidence>